<name>A0A1T4JR69_9LACT</name>
<evidence type="ECO:0000256" key="1">
    <source>
        <dbReference type="ARBA" id="ARBA00002486"/>
    </source>
</evidence>
<evidence type="ECO:0000256" key="2">
    <source>
        <dbReference type="ARBA" id="ARBA00006479"/>
    </source>
</evidence>
<dbReference type="Pfam" id="PF00480">
    <property type="entry name" value="ROK"/>
    <property type="match status" value="1"/>
</dbReference>
<dbReference type="InterPro" id="IPR036388">
    <property type="entry name" value="WH-like_DNA-bd_sf"/>
</dbReference>
<dbReference type="InterPro" id="IPR000600">
    <property type="entry name" value="ROK"/>
</dbReference>
<keyword evidence="3" id="KW-0119">Carbohydrate metabolism</keyword>
<dbReference type="STRING" id="1121925.SAMN02746011_00321"/>
<reference evidence="5" key="1">
    <citation type="submission" date="2017-02" db="EMBL/GenBank/DDBJ databases">
        <authorList>
            <person name="Varghese N."/>
            <person name="Submissions S."/>
        </authorList>
    </citation>
    <scope>NUCLEOTIDE SEQUENCE [LARGE SCALE GENOMIC DNA]</scope>
    <source>
        <strain evidence="5">DSM 15739</strain>
    </source>
</reference>
<dbReference type="InterPro" id="IPR049874">
    <property type="entry name" value="ROK_cs"/>
</dbReference>
<dbReference type="PANTHER" id="PTHR18964">
    <property type="entry name" value="ROK (REPRESSOR, ORF, KINASE) FAMILY"/>
    <property type="match status" value="1"/>
</dbReference>
<keyword evidence="4" id="KW-0808">Transferase</keyword>
<dbReference type="Proteomes" id="UP000189941">
    <property type="component" value="Unassembled WGS sequence"/>
</dbReference>
<dbReference type="InterPro" id="IPR043129">
    <property type="entry name" value="ATPase_NBD"/>
</dbReference>
<sequence>MISSVYSIRNNNESLVLKAIIENGPISRASLSELTTLNKASISSIVKTLIEERLVNETGIGDASSMGGRKPILLEYNSSSGAVVAIDIGYNYINVLVTFLDGKIILEQQLRKIEINTNTINDLLTDILDYVIENVPKTNKGIIGCALSIHGITQNNTINFSPIYDLIGDDLYQFLSNKYDFPFYFENEANLAALGEYTFVSRAEDLLCISIHGGIGLGIIENGLLHHGNAGKAGEIGHSIIFPHGKACGCGNKGCLEKYASQQAIYESVSEAFKINIDKINSDYLVKMLKTEQREALLDLLREKAMYLSLCINNIILFHDPEVVYIDSSVYEKIPELLEFILDSLNSRFTEGVKIKTSAFEGRSTLFGGVALVLRNYLNIPVFKFRNYYQEN</sequence>
<keyword evidence="5" id="KW-1185">Reference proteome</keyword>
<evidence type="ECO:0000313" key="4">
    <source>
        <dbReference type="EMBL" id="SJZ32692.1"/>
    </source>
</evidence>
<proteinExistence type="inferred from homology"/>
<dbReference type="OrthoDB" id="9796533at2"/>
<dbReference type="InterPro" id="IPR036390">
    <property type="entry name" value="WH_DNA-bd_sf"/>
</dbReference>
<dbReference type="AlphaFoldDB" id="A0A1T4JR69"/>
<dbReference type="RefSeq" id="WP_078755176.1">
    <property type="nucleotide sequence ID" value="NZ_FUWO01000002.1"/>
</dbReference>
<keyword evidence="3" id="KW-0859">Xylose metabolism</keyword>
<dbReference type="EMBL" id="FUWO01000002">
    <property type="protein sequence ID" value="SJZ32692.1"/>
    <property type="molecule type" value="Genomic_DNA"/>
</dbReference>
<dbReference type="GO" id="GO:0042732">
    <property type="term" value="P:D-xylose metabolic process"/>
    <property type="evidence" value="ECO:0007669"/>
    <property type="project" value="UniProtKB-KW"/>
</dbReference>
<accession>A0A1T4JR69</accession>
<dbReference type="Gene3D" id="3.30.420.40">
    <property type="match status" value="2"/>
</dbReference>
<keyword evidence="4" id="KW-0418">Kinase</keyword>
<dbReference type="PANTHER" id="PTHR18964:SF149">
    <property type="entry name" value="BIFUNCTIONAL UDP-N-ACETYLGLUCOSAMINE 2-EPIMERASE_N-ACETYLMANNOSAMINE KINASE"/>
    <property type="match status" value="1"/>
</dbReference>
<dbReference type="SUPFAM" id="SSF53067">
    <property type="entry name" value="Actin-like ATPase domain"/>
    <property type="match status" value="1"/>
</dbReference>
<dbReference type="SUPFAM" id="SSF46785">
    <property type="entry name" value="Winged helix' DNA-binding domain"/>
    <property type="match status" value="1"/>
</dbReference>
<comment type="function">
    <text evidence="1">Transcriptional repressor of xylose-utilizing enzymes.</text>
</comment>
<dbReference type="PROSITE" id="PS01125">
    <property type="entry name" value="ROK"/>
    <property type="match status" value="1"/>
</dbReference>
<organism evidence="4 5">
    <name type="scientific">Globicatella sulfidifaciens DSM 15739</name>
    <dbReference type="NCBI Taxonomy" id="1121925"/>
    <lineage>
        <taxon>Bacteria</taxon>
        <taxon>Bacillati</taxon>
        <taxon>Bacillota</taxon>
        <taxon>Bacilli</taxon>
        <taxon>Lactobacillales</taxon>
        <taxon>Aerococcaceae</taxon>
        <taxon>Globicatella</taxon>
    </lineage>
</organism>
<gene>
    <name evidence="4" type="ORF">SAMN02746011_00321</name>
</gene>
<evidence type="ECO:0000256" key="3">
    <source>
        <dbReference type="ARBA" id="ARBA00022629"/>
    </source>
</evidence>
<protein>
    <submittedName>
        <fullName evidence="4">Sugar kinase of the NBD/HSP70 family, may contain an N-terminal HTH domain</fullName>
    </submittedName>
</protein>
<comment type="similarity">
    <text evidence="2">Belongs to the ROK (NagC/XylR) family.</text>
</comment>
<dbReference type="GO" id="GO:0016301">
    <property type="term" value="F:kinase activity"/>
    <property type="evidence" value="ECO:0007669"/>
    <property type="project" value="UniProtKB-KW"/>
</dbReference>
<evidence type="ECO:0000313" key="5">
    <source>
        <dbReference type="Proteomes" id="UP000189941"/>
    </source>
</evidence>
<dbReference type="Gene3D" id="1.10.10.10">
    <property type="entry name" value="Winged helix-like DNA-binding domain superfamily/Winged helix DNA-binding domain"/>
    <property type="match status" value="1"/>
</dbReference>